<dbReference type="GO" id="GO:0005509">
    <property type="term" value="F:calcium ion binding"/>
    <property type="evidence" value="ECO:0007669"/>
    <property type="project" value="TreeGrafter"/>
</dbReference>
<feature type="domain" description="C2" evidence="3">
    <location>
        <begin position="1"/>
        <end position="103"/>
    </location>
</feature>
<evidence type="ECO:0000256" key="2">
    <source>
        <dbReference type="ARBA" id="ARBA00022837"/>
    </source>
</evidence>
<dbReference type="PANTHER" id="PTHR45911">
    <property type="entry name" value="C2 DOMAIN-CONTAINING PROTEIN"/>
    <property type="match status" value="1"/>
</dbReference>
<dbReference type="AlphaFoldDB" id="L0AV54"/>
<name>L0AV54_COPFO</name>
<protein>
    <submittedName>
        <fullName evidence="4">C2 domain-containing protein</fullName>
    </submittedName>
</protein>
<evidence type="ECO:0000259" key="3">
    <source>
        <dbReference type="PROSITE" id="PS50004"/>
    </source>
</evidence>
<keyword evidence="1" id="KW-0479">Metal-binding</keyword>
<feature type="domain" description="C2" evidence="3">
    <location>
        <begin position="124"/>
        <end position="240"/>
    </location>
</feature>
<dbReference type="SUPFAM" id="SSF49562">
    <property type="entry name" value="C2 domain (Calcium/lipid-binding domain, CaLB)"/>
    <property type="match status" value="2"/>
</dbReference>
<dbReference type="CDD" id="cd00030">
    <property type="entry name" value="C2"/>
    <property type="match status" value="2"/>
</dbReference>
<dbReference type="InterPro" id="IPR035892">
    <property type="entry name" value="C2_domain_sf"/>
</dbReference>
<dbReference type="EMBL" id="JX915885">
    <property type="protein sequence ID" value="AFZ78851.1"/>
    <property type="molecule type" value="mRNA"/>
</dbReference>
<evidence type="ECO:0000313" key="4">
    <source>
        <dbReference type="EMBL" id="AFZ78851.1"/>
    </source>
</evidence>
<evidence type="ECO:0000256" key="1">
    <source>
        <dbReference type="ARBA" id="ARBA00022723"/>
    </source>
</evidence>
<organism evidence="4">
    <name type="scientific">Coptotermes formosanus</name>
    <name type="common">Formosan subterranean termite</name>
    <dbReference type="NCBI Taxonomy" id="36987"/>
    <lineage>
        <taxon>Eukaryota</taxon>
        <taxon>Metazoa</taxon>
        <taxon>Ecdysozoa</taxon>
        <taxon>Arthropoda</taxon>
        <taxon>Hexapoda</taxon>
        <taxon>Insecta</taxon>
        <taxon>Pterygota</taxon>
        <taxon>Neoptera</taxon>
        <taxon>Polyneoptera</taxon>
        <taxon>Dictyoptera</taxon>
        <taxon>Blattodea</taxon>
        <taxon>Blattoidea</taxon>
        <taxon>Termitoidae</taxon>
        <taxon>Rhinotermitidae</taxon>
        <taxon>Coptotermes</taxon>
    </lineage>
</organism>
<dbReference type="Gene3D" id="2.60.40.150">
    <property type="entry name" value="C2 domain"/>
    <property type="match status" value="2"/>
</dbReference>
<proteinExistence type="evidence at transcript level"/>
<dbReference type="PROSITE" id="PS50004">
    <property type="entry name" value="C2"/>
    <property type="match status" value="2"/>
</dbReference>
<sequence length="272" mass="30903">MQLSLNIRVIEAIDLPKMDSVGKTDAYVVVQLASSSQAYKTKVIDNSLSPCWNDDFQIILASGLTDTLKLTLFDKDVLKDDKFATLEIPLYAIVYDVTHDCWFDCVAEKKVPKGGKIHLLIHVSSGRFPPFQAPKPTLVPVTLHLKIIEASQLPKVDTIGKTDPYLKFIVSGDPNKYETKWIENTLEPKWNEEYHINLKSSASYINFELWDKDKKYDDFISSLDIQLSTFRLYKVHDLWFNMAPGKKVNIGGRLHLIIHLSNPGAAPFVNHK</sequence>
<dbReference type="Pfam" id="PF00168">
    <property type="entry name" value="C2"/>
    <property type="match status" value="2"/>
</dbReference>
<dbReference type="InterPro" id="IPR000008">
    <property type="entry name" value="C2_dom"/>
</dbReference>
<dbReference type="PANTHER" id="PTHR45911:SF4">
    <property type="entry name" value="MULTIPLE C2 AND TRANSMEMBRANE DOMAIN-CONTAINING PROTEIN"/>
    <property type="match status" value="1"/>
</dbReference>
<keyword evidence="2" id="KW-0106">Calcium</keyword>
<dbReference type="GO" id="GO:0016020">
    <property type="term" value="C:membrane"/>
    <property type="evidence" value="ECO:0007669"/>
    <property type="project" value="TreeGrafter"/>
</dbReference>
<accession>L0AV54</accession>
<reference evidence="4" key="1">
    <citation type="submission" date="2012-10" db="EMBL/GenBank/DDBJ databases">
        <title>Immune-Related transcriptome of Coptotermes formosanus Shiraki workers: the defense mechanism.</title>
        <authorList>
            <person name="Hussain A."/>
            <person name="Li Y.F."/>
            <person name="Cheng Y."/>
            <person name="Liu Y."/>
            <person name="Chen C.C."/>
            <person name="Wen S.Y."/>
        </authorList>
    </citation>
    <scope>NUCLEOTIDE SEQUENCE</scope>
</reference>
<dbReference type="SMART" id="SM00239">
    <property type="entry name" value="C2"/>
    <property type="match status" value="2"/>
</dbReference>